<dbReference type="PANTHER" id="PTHR46520">
    <property type="entry name" value="SERINE BETA-LACTAMASE-LIKE PROTEIN LACTB, MITOCHONDRIAL"/>
    <property type="match status" value="1"/>
</dbReference>
<feature type="non-terminal residue" evidence="3">
    <location>
        <position position="419"/>
    </location>
</feature>
<name>A0AAN5CNV8_9BILA</name>
<evidence type="ECO:0000259" key="2">
    <source>
        <dbReference type="Pfam" id="PF00144"/>
    </source>
</evidence>
<dbReference type="PANTHER" id="PTHR46520:SF1">
    <property type="entry name" value="SERINE BETA-LACTAMASE-LIKE PROTEIN LACTB, MITOCHONDRIAL"/>
    <property type="match status" value="1"/>
</dbReference>
<protein>
    <recommendedName>
        <fullName evidence="2">Beta-lactamase-related domain-containing protein</fullName>
    </recommendedName>
</protein>
<accession>A0AAN5CNV8</accession>
<evidence type="ECO:0000313" key="3">
    <source>
        <dbReference type="EMBL" id="GMR47725.1"/>
    </source>
</evidence>
<dbReference type="GO" id="GO:0006508">
    <property type="term" value="P:proteolysis"/>
    <property type="evidence" value="ECO:0007669"/>
    <property type="project" value="TreeGrafter"/>
</dbReference>
<keyword evidence="4" id="KW-1185">Reference proteome</keyword>
<gene>
    <name evidence="3" type="ORF">PMAYCL1PPCAC_17920</name>
</gene>
<dbReference type="Gene3D" id="3.40.710.10">
    <property type="entry name" value="DD-peptidase/beta-lactamase superfamily"/>
    <property type="match status" value="1"/>
</dbReference>
<feature type="non-terminal residue" evidence="3">
    <location>
        <position position="1"/>
    </location>
</feature>
<keyword evidence="1" id="KW-0732">Signal</keyword>
<feature type="signal peptide" evidence="1">
    <location>
        <begin position="1"/>
        <end position="21"/>
    </location>
</feature>
<feature type="domain" description="Beta-lactamase-related" evidence="2">
    <location>
        <begin position="45"/>
        <end position="414"/>
    </location>
</feature>
<dbReference type="InterPro" id="IPR001466">
    <property type="entry name" value="Beta-lactam-related"/>
</dbReference>
<dbReference type="GO" id="GO:0019216">
    <property type="term" value="P:regulation of lipid metabolic process"/>
    <property type="evidence" value="ECO:0007669"/>
    <property type="project" value="TreeGrafter"/>
</dbReference>
<reference evidence="4" key="1">
    <citation type="submission" date="2022-10" db="EMBL/GenBank/DDBJ databases">
        <title>Genome assembly of Pristionchus species.</title>
        <authorList>
            <person name="Yoshida K."/>
            <person name="Sommer R.J."/>
        </authorList>
    </citation>
    <scope>NUCLEOTIDE SEQUENCE [LARGE SCALE GENOMIC DNA]</scope>
    <source>
        <strain evidence="4">RS5460</strain>
    </source>
</reference>
<dbReference type="GO" id="GO:0005739">
    <property type="term" value="C:mitochondrion"/>
    <property type="evidence" value="ECO:0007669"/>
    <property type="project" value="TreeGrafter"/>
</dbReference>
<sequence>PQRMRLSARLASLALLPAAAAFGYTNPDYCSLAKQDIDRERKAKDAVCRYMAERGIPGLSVAVSVDGRVRYSDGFGYADIETGAPCTPNTVMRIASISKPITSTVAALLVDQGKLDLSQPIQKYVPDFPKKTFNNNPTEITTRMLLSHTGGIRNYEKKGEPKPVSDGSAPKTSEFFSNKRFDSVAESVKMFSEDELVAGPGEEFSYTTHGFTLIAAVCEKASGESFENLLNDLFRRLGMRNTTLDRNSIIVPNRAKYYVRNSKGLLENTQEVDNSYKWAGGGVLSSAFDLLVFANSILYSHQSSLASSNLPKPLISRQTISDFWKGEISIGRYELAALGWMRVSVPEGGAVGGSMEANSRGGYWYHSGGAVGASSVLFIQPSNGESENGPRGVCVAILVNIQSVSVQKLAEELAEIYRD</sequence>
<organism evidence="3 4">
    <name type="scientific">Pristionchus mayeri</name>
    <dbReference type="NCBI Taxonomy" id="1317129"/>
    <lineage>
        <taxon>Eukaryota</taxon>
        <taxon>Metazoa</taxon>
        <taxon>Ecdysozoa</taxon>
        <taxon>Nematoda</taxon>
        <taxon>Chromadorea</taxon>
        <taxon>Rhabditida</taxon>
        <taxon>Rhabditina</taxon>
        <taxon>Diplogasteromorpha</taxon>
        <taxon>Diplogasteroidea</taxon>
        <taxon>Neodiplogasteridae</taxon>
        <taxon>Pristionchus</taxon>
    </lineage>
</organism>
<dbReference type="EMBL" id="BTRK01000004">
    <property type="protein sequence ID" value="GMR47725.1"/>
    <property type="molecule type" value="Genomic_DNA"/>
</dbReference>
<evidence type="ECO:0000313" key="4">
    <source>
        <dbReference type="Proteomes" id="UP001328107"/>
    </source>
</evidence>
<dbReference type="InterPro" id="IPR012338">
    <property type="entry name" value="Beta-lactam/transpept-like"/>
</dbReference>
<evidence type="ECO:0000256" key="1">
    <source>
        <dbReference type="SAM" id="SignalP"/>
    </source>
</evidence>
<dbReference type="Proteomes" id="UP001328107">
    <property type="component" value="Unassembled WGS sequence"/>
</dbReference>
<dbReference type="AlphaFoldDB" id="A0AAN5CNV8"/>
<comment type="caution">
    <text evidence="3">The sequence shown here is derived from an EMBL/GenBank/DDBJ whole genome shotgun (WGS) entry which is preliminary data.</text>
</comment>
<feature type="chain" id="PRO_5042810506" description="Beta-lactamase-related domain-containing protein" evidence="1">
    <location>
        <begin position="22"/>
        <end position="419"/>
    </location>
</feature>
<dbReference type="InterPro" id="IPR052794">
    <property type="entry name" value="Mito_Ser_Protease_LACTB"/>
</dbReference>
<dbReference type="GO" id="GO:0008233">
    <property type="term" value="F:peptidase activity"/>
    <property type="evidence" value="ECO:0007669"/>
    <property type="project" value="TreeGrafter"/>
</dbReference>
<dbReference type="SUPFAM" id="SSF56601">
    <property type="entry name" value="beta-lactamase/transpeptidase-like"/>
    <property type="match status" value="1"/>
</dbReference>
<dbReference type="Pfam" id="PF00144">
    <property type="entry name" value="Beta-lactamase"/>
    <property type="match status" value="1"/>
</dbReference>
<proteinExistence type="predicted"/>